<evidence type="ECO:0000313" key="8">
    <source>
        <dbReference type="Proteomes" id="UP000779508"/>
    </source>
</evidence>
<feature type="transmembrane region" description="Helical" evidence="6">
    <location>
        <begin position="20"/>
        <end position="48"/>
    </location>
</feature>
<keyword evidence="4 6" id="KW-1133">Transmembrane helix</keyword>
<organism evidence="7 8">
    <name type="scientific">Alkaliphilus flagellatus</name>
    <dbReference type="NCBI Taxonomy" id="2841507"/>
    <lineage>
        <taxon>Bacteria</taxon>
        <taxon>Bacillati</taxon>
        <taxon>Bacillota</taxon>
        <taxon>Clostridia</taxon>
        <taxon>Peptostreptococcales</taxon>
        <taxon>Natronincolaceae</taxon>
        <taxon>Alkaliphilus</taxon>
    </lineage>
</organism>
<keyword evidence="3 6" id="KW-0812">Transmembrane</keyword>
<proteinExistence type="predicted"/>
<dbReference type="EMBL" id="JAHLQK010000002">
    <property type="protein sequence ID" value="MBU5676274.1"/>
    <property type="molecule type" value="Genomic_DNA"/>
</dbReference>
<keyword evidence="5 6" id="KW-0472">Membrane</keyword>
<protein>
    <submittedName>
        <fullName evidence="7">OadG family protein</fullName>
    </submittedName>
</protein>
<keyword evidence="8" id="KW-1185">Reference proteome</keyword>
<evidence type="ECO:0000256" key="6">
    <source>
        <dbReference type="SAM" id="Phobius"/>
    </source>
</evidence>
<evidence type="ECO:0000256" key="2">
    <source>
        <dbReference type="ARBA" id="ARBA00022475"/>
    </source>
</evidence>
<name>A0ABS6G1M5_9FIRM</name>
<gene>
    <name evidence="7" type="ORF">KQI88_07575</name>
</gene>
<evidence type="ECO:0000256" key="3">
    <source>
        <dbReference type="ARBA" id="ARBA00022692"/>
    </source>
</evidence>
<dbReference type="RefSeq" id="WP_216415876.1">
    <property type="nucleotide sequence ID" value="NZ_JAHLQK010000002.1"/>
</dbReference>
<accession>A0ABS6G1M5</accession>
<dbReference type="NCBIfam" id="TIGR01195">
    <property type="entry name" value="oadG_fam"/>
    <property type="match status" value="1"/>
</dbReference>
<dbReference type="Proteomes" id="UP000779508">
    <property type="component" value="Unassembled WGS sequence"/>
</dbReference>
<evidence type="ECO:0000313" key="7">
    <source>
        <dbReference type="EMBL" id="MBU5676274.1"/>
    </source>
</evidence>
<reference evidence="7 8" key="1">
    <citation type="submission" date="2021-06" db="EMBL/GenBank/DDBJ databases">
        <authorList>
            <person name="Sun Q."/>
            <person name="Li D."/>
        </authorList>
    </citation>
    <scope>NUCLEOTIDE SEQUENCE [LARGE SCALE GENOMIC DNA]</scope>
    <source>
        <strain evidence="7 8">MSJ-5</strain>
    </source>
</reference>
<evidence type="ECO:0000256" key="4">
    <source>
        <dbReference type="ARBA" id="ARBA00022989"/>
    </source>
</evidence>
<dbReference type="InterPro" id="IPR005899">
    <property type="entry name" value="Na_pump_deCOase"/>
</dbReference>
<dbReference type="Pfam" id="PF04277">
    <property type="entry name" value="OAD_gamma"/>
    <property type="match status" value="1"/>
</dbReference>
<keyword evidence="2" id="KW-1003">Cell membrane</keyword>
<evidence type="ECO:0000256" key="5">
    <source>
        <dbReference type="ARBA" id="ARBA00023136"/>
    </source>
</evidence>
<comment type="caution">
    <text evidence="7">The sequence shown here is derived from an EMBL/GenBank/DDBJ whole genome shotgun (WGS) entry which is preliminary data.</text>
</comment>
<evidence type="ECO:0000256" key="1">
    <source>
        <dbReference type="ARBA" id="ARBA00004236"/>
    </source>
</evidence>
<comment type="subcellular location">
    <subcellularLocation>
        <location evidence="1">Cell membrane</location>
    </subcellularLocation>
</comment>
<sequence length="131" mass="14245">MNLLERMKVSIDTMTMGEKFLGSMIVTLVGIGIVFAGLAILYFAIIIMQKVVGKSQPKKIVDSKPSPTIEDEVVEEETVDSTELVAVITAAVAASLNTSTHNIIVRNITRISDQTPSWAKIGRVDQISNKL</sequence>